<organism evidence="4 5">
    <name type="scientific">Cryptococcus neoformans Tu259-1</name>
    <dbReference type="NCBI Taxonomy" id="1230072"/>
    <lineage>
        <taxon>Eukaryota</taxon>
        <taxon>Fungi</taxon>
        <taxon>Dikarya</taxon>
        <taxon>Basidiomycota</taxon>
        <taxon>Agaricomycotina</taxon>
        <taxon>Tremellomycetes</taxon>
        <taxon>Tremellales</taxon>
        <taxon>Cryptococcaceae</taxon>
        <taxon>Cryptococcus</taxon>
        <taxon>Cryptococcus neoformans species complex</taxon>
    </lineage>
</organism>
<accession>A0A854Q7V7</accession>
<feature type="region of interest" description="Disordered" evidence="3">
    <location>
        <begin position="123"/>
        <end position="262"/>
    </location>
</feature>
<dbReference type="OrthoDB" id="121932at2759"/>
<dbReference type="PANTHER" id="PTHR28605">
    <property type="entry name" value="CTF8, CHROMOSOME TRANSMISSION FIDELITY FACTOR 8 HOMOLOG (S. CEREVISIAE)"/>
    <property type="match status" value="1"/>
</dbReference>
<dbReference type="GO" id="GO:0005634">
    <property type="term" value="C:nucleus"/>
    <property type="evidence" value="ECO:0007669"/>
    <property type="project" value="UniProtKB-SubCell"/>
</dbReference>
<evidence type="ECO:0000256" key="2">
    <source>
        <dbReference type="ARBA" id="ARBA00023242"/>
    </source>
</evidence>
<gene>
    <name evidence="4" type="ORF">C361_05092</name>
</gene>
<feature type="compositionally biased region" description="Basic and acidic residues" evidence="3">
    <location>
        <begin position="214"/>
        <end position="223"/>
    </location>
</feature>
<protein>
    <submittedName>
        <fullName evidence="4">Chromosome transmission fidelity protein 8</fullName>
    </submittedName>
</protein>
<feature type="compositionally biased region" description="Basic and acidic residues" evidence="3">
    <location>
        <begin position="240"/>
        <end position="251"/>
    </location>
</feature>
<dbReference type="PANTHER" id="PTHR28605:SF1">
    <property type="entry name" value="CHROMOSOME TRANSMISSION FIDELITY FACTOR 8"/>
    <property type="match status" value="1"/>
</dbReference>
<feature type="compositionally biased region" description="Acidic residues" evidence="3">
    <location>
        <begin position="144"/>
        <end position="161"/>
    </location>
</feature>
<dbReference type="AlphaFoldDB" id="A0A854Q7V7"/>
<proteinExistence type="predicted"/>
<evidence type="ECO:0000313" key="5">
    <source>
        <dbReference type="Proteomes" id="UP000199727"/>
    </source>
</evidence>
<comment type="subcellular location">
    <subcellularLocation>
        <location evidence="1">Nucleus</location>
    </subcellularLocation>
</comment>
<reference evidence="4 5" key="1">
    <citation type="submission" date="2017-06" db="EMBL/GenBank/DDBJ databases">
        <title>Global population genomics of the pathogenic fungus Cryptococcus neoformans var. grubii.</title>
        <authorList>
            <person name="Cuomo C."/>
            <person name="Litvintseva A."/>
            <person name="Chen Y."/>
            <person name="Young S."/>
            <person name="Zeng Q."/>
            <person name="Chapman S."/>
            <person name="Gujja S."/>
            <person name="Saif S."/>
            <person name="Birren B."/>
        </authorList>
    </citation>
    <scope>NUCLEOTIDE SEQUENCE [LARGE SCALE GENOMIC DNA]</scope>
    <source>
        <strain evidence="4 5">Tu259-1</strain>
    </source>
</reference>
<comment type="caution">
    <text evidence="4">The sequence shown here is derived from an EMBL/GenBank/DDBJ whole genome shotgun (WGS) entry which is preliminary data.</text>
</comment>
<dbReference type="EMBL" id="AMKT01000067">
    <property type="protein sequence ID" value="OXG16721.1"/>
    <property type="molecule type" value="Genomic_DNA"/>
</dbReference>
<evidence type="ECO:0000256" key="1">
    <source>
        <dbReference type="ARBA" id="ARBA00004123"/>
    </source>
</evidence>
<sequence length="294" mass="32818">MATRSPCTYSISPCTPLYRLLRPSTLVFKMRIHLPLDPIHFNVTPTSASSPPLVQLGGNLVLVELQGELAWEGEKSNGVIGVIGLDTPDKPTLHLGPHHLLHGKFANLQKPYVVIRRVTGDASANGEKTEDPEIAKGIAVQGDAVDEESSDEEEEEDEEEGPLFGKDEDAETTPTKIRQAPRSSSPFYPPSTSKDYSSDIEMSSPVRSQVDDFCFPKRDREQGQDEDEEGISVERRKRRKLEEAKAKEKREGSKKRKEGRKERIRRYAVVGIVRKKVVFALRPEPLVAPTILPE</sequence>
<feature type="compositionally biased region" description="Basic residues" evidence="3">
    <location>
        <begin position="252"/>
        <end position="262"/>
    </location>
</feature>
<name>A0A854Q7V7_CRYNE</name>
<feature type="compositionally biased region" description="Polar residues" evidence="3">
    <location>
        <begin position="172"/>
        <end position="195"/>
    </location>
</feature>
<keyword evidence="2" id="KW-0539">Nucleus</keyword>
<evidence type="ECO:0000256" key="3">
    <source>
        <dbReference type="SAM" id="MobiDB-lite"/>
    </source>
</evidence>
<evidence type="ECO:0000313" key="4">
    <source>
        <dbReference type="EMBL" id="OXG16721.1"/>
    </source>
</evidence>
<dbReference type="Proteomes" id="UP000199727">
    <property type="component" value="Unassembled WGS sequence"/>
</dbReference>